<dbReference type="AlphaFoldDB" id="A0A845SQG1"/>
<proteinExistence type="predicted"/>
<dbReference type="CDD" id="cd17468">
    <property type="entry name" value="T3SS_HrpP_C"/>
    <property type="match status" value="1"/>
</dbReference>
<evidence type="ECO:0000313" key="2">
    <source>
        <dbReference type="EMBL" id="NDL63385.1"/>
    </source>
</evidence>
<reference evidence="2 3" key="1">
    <citation type="submission" date="2019-12" db="EMBL/GenBank/DDBJ databases">
        <authorList>
            <person name="Lee S.D."/>
        </authorList>
    </citation>
    <scope>NUCLEOTIDE SEQUENCE [LARGE SCALE GENOMIC DNA]</scope>
    <source>
        <strain evidence="2 3">SAP-6</strain>
    </source>
</reference>
<comment type="caution">
    <text evidence="2">The sequence shown here is derived from an EMBL/GenBank/DDBJ whole genome shotgun (WGS) entry which is preliminary data.</text>
</comment>
<reference evidence="2 3" key="2">
    <citation type="submission" date="2020-02" db="EMBL/GenBank/DDBJ databases">
        <title>The new genus of Enterobacteriales.</title>
        <authorList>
            <person name="Kim I.S."/>
        </authorList>
    </citation>
    <scope>NUCLEOTIDE SEQUENCE [LARGE SCALE GENOMIC DNA]</scope>
    <source>
        <strain evidence="2 3">SAP-6</strain>
    </source>
</reference>
<evidence type="ECO:0000256" key="1">
    <source>
        <dbReference type="SAM" id="MobiDB-lite"/>
    </source>
</evidence>
<keyword evidence="3" id="KW-1185">Reference proteome</keyword>
<feature type="region of interest" description="Disordered" evidence="1">
    <location>
        <begin position="1"/>
        <end position="44"/>
    </location>
</feature>
<evidence type="ECO:0000313" key="3">
    <source>
        <dbReference type="Proteomes" id="UP000461443"/>
    </source>
</evidence>
<organism evidence="2 3">
    <name type="scientific">Acerihabitans arboris</name>
    <dbReference type="NCBI Taxonomy" id="2691583"/>
    <lineage>
        <taxon>Bacteria</taxon>
        <taxon>Pseudomonadati</taxon>
        <taxon>Pseudomonadota</taxon>
        <taxon>Gammaproteobacteria</taxon>
        <taxon>Enterobacterales</taxon>
        <taxon>Pectobacteriaceae</taxon>
        <taxon>Acerihabitans</taxon>
    </lineage>
</organism>
<name>A0A845SQG1_9GAMM</name>
<dbReference type="EMBL" id="WUBS01000007">
    <property type="protein sequence ID" value="NDL63385.1"/>
    <property type="molecule type" value="Genomic_DNA"/>
</dbReference>
<dbReference type="InterPro" id="IPR049757">
    <property type="entry name" value="T3SS_HrpP-like_C"/>
</dbReference>
<gene>
    <name evidence="2" type="ORF">GRH90_11590</name>
</gene>
<accession>A0A845SQG1</accession>
<evidence type="ECO:0008006" key="4">
    <source>
        <dbReference type="Google" id="ProtNLM"/>
    </source>
</evidence>
<sequence length="202" mass="21426">MSTTHACRDVPASGHAGVRADAAAKKTAHHPRAPDARPCAGRERGAGNAAVNAACRPQADARRALDHEDELFGALLGGAVDDRRAPLLMAPLQMPDAGTAGEAQAGGGASAMLIWLTLEPELARPLAAAPADGMAMTLLLPKLGAVDARFAPLKPDGWDIALRFNPDVWSSLAQHRERCRHALRQRLACRVRLSFARRDTDV</sequence>
<dbReference type="Proteomes" id="UP000461443">
    <property type="component" value="Unassembled WGS sequence"/>
</dbReference>
<feature type="compositionally biased region" description="Basic and acidic residues" evidence="1">
    <location>
        <begin position="32"/>
        <end position="44"/>
    </location>
</feature>
<protein>
    <recommendedName>
        <fullName evidence="4">Flagellar hook-length control protein-like C-terminal domain-containing protein</fullName>
    </recommendedName>
</protein>
<dbReference type="RefSeq" id="WP_162366102.1">
    <property type="nucleotide sequence ID" value="NZ_WUBS01000007.1"/>
</dbReference>